<dbReference type="PANTHER" id="PTHR45703">
    <property type="entry name" value="DYNEIN HEAVY CHAIN"/>
    <property type="match status" value="1"/>
</dbReference>
<dbReference type="PANTHER" id="PTHR45703:SF4">
    <property type="entry name" value="DYNEIN AXONEMAL HEAVY CHAIN 17"/>
    <property type="match status" value="1"/>
</dbReference>
<evidence type="ECO:0000313" key="2">
    <source>
        <dbReference type="EMBL" id="KAK2112192.1"/>
    </source>
</evidence>
<feature type="region of interest" description="Disordered" evidence="1">
    <location>
        <begin position="230"/>
        <end position="263"/>
    </location>
</feature>
<reference evidence="2 3" key="1">
    <citation type="submission" date="2023-05" db="EMBL/GenBank/DDBJ databases">
        <title>B98-5 Cell Line De Novo Hybrid Assembly: An Optical Mapping Approach.</title>
        <authorList>
            <person name="Kananen K."/>
            <person name="Auerbach J.A."/>
            <person name="Kautto E."/>
            <person name="Blachly J.S."/>
        </authorList>
    </citation>
    <scope>NUCLEOTIDE SEQUENCE [LARGE SCALE GENOMIC DNA]</scope>
    <source>
        <strain evidence="2">B95-8</strain>
        <tissue evidence="2">Cell line</tissue>
    </source>
</reference>
<accession>A0ABQ9VVL7</accession>
<evidence type="ECO:0000256" key="1">
    <source>
        <dbReference type="SAM" id="MobiDB-lite"/>
    </source>
</evidence>
<dbReference type="EMBL" id="JASSZA010000005">
    <property type="protein sequence ID" value="KAK2112192.1"/>
    <property type="molecule type" value="Genomic_DNA"/>
</dbReference>
<organism evidence="2 3">
    <name type="scientific">Saguinus oedipus</name>
    <name type="common">Cotton-top tamarin</name>
    <name type="synonym">Oedipomidas oedipus</name>
    <dbReference type="NCBI Taxonomy" id="9490"/>
    <lineage>
        <taxon>Eukaryota</taxon>
        <taxon>Metazoa</taxon>
        <taxon>Chordata</taxon>
        <taxon>Craniata</taxon>
        <taxon>Vertebrata</taxon>
        <taxon>Euteleostomi</taxon>
        <taxon>Mammalia</taxon>
        <taxon>Eutheria</taxon>
        <taxon>Euarchontoglires</taxon>
        <taxon>Primates</taxon>
        <taxon>Haplorrhini</taxon>
        <taxon>Platyrrhini</taxon>
        <taxon>Cebidae</taxon>
        <taxon>Callitrichinae</taxon>
        <taxon>Saguinus</taxon>
    </lineage>
</organism>
<sequence length="263" mass="30453">MQTDLEDITDLVEMREEVSSLVINAMKDAEEYQDSFERYSYLWTDDLQEFMKNFLIYGCVPTAEDLDTRTDDTIPKTPPTLAQFQEQIDSYEKLYEEVSKCENTKVFCGWLQCDCRPFKQALLSTIRRWSFMFKRHLSNHVTNSLADLEAFMKGARMGLTKPLKEGDYDGLVEVMGHLMKVKERQAATDNMFEPLKQTIELLKTYGEEMPEELHLKLQVRGGWAWLRPGEQGGGCGRHRQRRSRAGCDHRNQPITHNHGDTAG</sequence>
<proteinExistence type="predicted"/>
<dbReference type="Proteomes" id="UP001266305">
    <property type="component" value="Unassembled WGS sequence"/>
</dbReference>
<dbReference type="InterPro" id="IPR026983">
    <property type="entry name" value="DHC"/>
</dbReference>
<name>A0ABQ9VVL7_SAGOE</name>
<keyword evidence="3" id="KW-1185">Reference proteome</keyword>
<protein>
    <submittedName>
        <fullName evidence="2">Dynein heavy chain 17, axonemal</fullName>
    </submittedName>
</protein>
<evidence type="ECO:0000313" key="3">
    <source>
        <dbReference type="Proteomes" id="UP001266305"/>
    </source>
</evidence>
<gene>
    <name evidence="2" type="primary">DNAH17_7</name>
    <name evidence="2" type="ORF">P7K49_011939</name>
</gene>
<comment type="caution">
    <text evidence="2">The sequence shown here is derived from an EMBL/GenBank/DDBJ whole genome shotgun (WGS) entry which is preliminary data.</text>
</comment>